<dbReference type="OrthoDB" id="6102289at2"/>
<gene>
    <name evidence="2" type="ORF">DN730_16170</name>
</gene>
<keyword evidence="3" id="KW-1185">Reference proteome</keyword>
<keyword evidence="1" id="KW-0732">Signal</keyword>
<reference evidence="2 3" key="1">
    <citation type="submission" date="2018-06" db="EMBL/GenBank/DDBJ databases">
        <title>Marinomonas sp. YLB-05 draft genome sequence.</title>
        <authorList>
            <person name="Yu L."/>
            <person name="Tang X."/>
        </authorList>
    </citation>
    <scope>NUCLEOTIDE SEQUENCE [LARGE SCALE GENOMIC DNA]</scope>
    <source>
        <strain evidence="2 3">YLB-05</strain>
    </source>
</reference>
<evidence type="ECO:0000313" key="3">
    <source>
        <dbReference type="Proteomes" id="UP000254326"/>
    </source>
</evidence>
<feature type="chain" id="PRO_5016688683" description="Porin domain-containing protein" evidence="1">
    <location>
        <begin position="26"/>
        <end position="272"/>
    </location>
</feature>
<dbReference type="EMBL" id="QKRA01000010">
    <property type="protein sequence ID" value="RDL43036.1"/>
    <property type="molecule type" value="Genomic_DNA"/>
</dbReference>
<proteinExistence type="predicted"/>
<dbReference type="Proteomes" id="UP000254326">
    <property type="component" value="Unassembled WGS sequence"/>
</dbReference>
<name>A0A370U5H4_9GAMM</name>
<sequence length="272" mass="27736">MKAIKLASVFAVSAVAAAVSTTTIAAEPVFSGTAGLSYNAESGGESWSSEGEVNIIADTGVVYFDLDMNTAAGNFVLDEAYVKQGAVSFGDFDGSISDDARYTAGVWEGGEYSDGSVTDLGVRYVVMDGLTVALEMDEGHDGVGAAVKYSQDLSGMTLGLSAGSFSGETPAGVKNETTNYSVGVKAPLGMATVIASYSGGETNSADFSTAVLGADVAVSDALSVSAQYSADLENELNNTEITAYYTAGDITYFATSLTGDKEATTLGAYASF</sequence>
<evidence type="ECO:0000256" key="1">
    <source>
        <dbReference type="SAM" id="SignalP"/>
    </source>
</evidence>
<dbReference type="RefSeq" id="WP_115469188.1">
    <property type="nucleotide sequence ID" value="NZ_QKRA01000010.1"/>
</dbReference>
<feature type="signal peptide" evidence="1">
    <location>
        <begin position="1"/>
        <end position="25"/>
    </location>
</feature>
<evidence type="ECO:0008006" key="4">
    <source>
        <dbReference type="Google" id="ProtNLM"/>
    </source>
</evidence>
<dbReference type="SUPFAM" id="SSF56935">
    <property type="entry name" value="Porins"/>
    <property type="match status" value="1"/>
</dbReference>
<dbReference type="AlphaFoldDB" id="A0A370U5H4"/>
<accession>A0A370U5H4</accession>
<evidence type="ECO:0000313" key="2">
    <source>
        <dbReference type="EMBL" id="RDL43036.1"/>
    </source>
</evidence>
<comment type="caution">
    <text evidence="2">The sequence shown here is derived from an EMBL/GenBank/DDBJ whole genome shotgun (WGS) entry which is preliminary data.</text>
</comment>
<organism evidence="2 3">
    <name type="scientific">Marinomonas piezotolerans</name>
    <dbReference type="NCBI Taxonomy" id="2213058"/>
    <lineage>
        <taxon>Bacteria</taxon>
        <taxon>Pseudomonadati</taxon>
        <taxon>Pseudomonadota</taxon>
        <taxon>Gammaproteobacteria</taxon>
        <taxon>Oceanospirillales</taxon>
        <taxon>Oceanospirillaceae</taxon>
        <taxon>Marinomonas</taxon>
    </lineage>
</organism>
<protein>
    <recommendedName>
        <fullName evidence="4">Porin domain-containing protein</fullName>
    </recommendedName>
</protein>